<dbReference type="RefSeq" id="WP_181845502.1">
    <property type="nucleotide sequence ID" value="NZ_JACERJ010000008.1"/>
</dbReference>
<accession>A0AAW3SZ04</accession>
<dbReference type="AlphaFoldDB" id="A0AAW3SZ04"/>
<dbReference type="Proteomes" id="UP000557749">
    <property type="component" value="Unassembled WGS sequence"/>
</dbReference>
<sequence length="330" mass="38632">MRTLFLKRTGGGLNNQKMIFLALLIEAIEKNAPIALPYFINFIANKSKKNLRDKIYFSYIYKFFHRDIDLFTVFDKKSMDIFFEKYNIKINNYITSRYTGKKLNPDKLFFKGESIVNEFIKNQDYKHRNIVIDFFKYLIPSKYMEDKIEYFISHAHPYDAVCQLRIESDWPLDIEDSWEKKPNGVNSTPLERCNHIFSKIKKTLPSLETLYITYDKSALTCSFEDIENLARDGFGLKLKEKNTTADNEFSPKNALEASIIDFEIAVRSNIFIGTDMSTFTSISAVTKFCRDGYPPKDRYLYNLPGEGLFLDEKFDLKNFISQFAHSSTSY</sequence>
<name>A0AAW3SZ04_9GAMM</name>
<protein>
    <submittedName>
        <fullName evidence="1">Uncharacterized protein</fullName>
    </submittedName>
</protein>
<proteinExistence type="predicted"/>
<reference evidence="1 2" key="1">
    <citation type="submission" date="2020-07" db="EMBL/GenBank/DDBJ databases">
        <title>Characterization of Pectobacterium aroidearum strains causing soft rot on Amorphophallus konjac.</title>
        <authorList>
            <person name="Xie H."/>
        </authorList>
    </citation>
    <scope>NUCLEOTIDE SEQUENCE [LARGE SCALE GENOMIC DNA]</scope>
    <source>
        <strain evidence="1 2">MY7</strain>
    </source>
</reference>
<dbReference type="EMBL" id="JACERJ010000008">
    <property type="protein sequence ID" value="MBA5204838.1"/>
    <property type="molecule type" value="Genomic_DNA"/>
</dbReference>
<evidence type="ECO:0000313" key="1">
    <source>
        <dbReference type="EMBL" id="MBA5204838.1"/>
    </source>
</evidence>
<organism evidence="1 2">
    <name type="scientific">Pectobacterium aroidearum</name>
    <dbReference type="NCBI Taxonomy" id="1201031"/>
    <lineage>
        <taxon>Bacteria</taxon>
        <taxon>Pseudomonadati</taxon>
        <taxon>Pseudomonadota</taxon>
        <taxon>Gammaproteobacteria</taxon>
        <taxon>Enterobacterales</taxon>
        <taxon>Pectobacteriaceae</taxon>
        <taxon>Pectobacterium</taxon>
    </lineage>
</organism>
<dbReference type="GO" id="GO:0016740">
    <property type="term" value="F:transferase activity"/>
    <property type="evidence" value="ECO:0007669"/>
    <property type="project" value="UniProtKB-KW"/>
</dbReference>
<gene>
    <name evidence="1" type="ORF">H2Y57_14235</name>
</gene>
<evidence type="ECO:0000313" key="2">
    <source>
        <dbReference type="Proteomes" id="UP000557749"/>
    </source>
</evidence>
<comment type="caution">
    <text evidence="1">The sequence shown here is derived from an EMBL/GenBank/DDBJ whole genome shotgun (WGS) entry which is preliminary data.</text>
</comment>
<dbReference type="Gene3D" id="3.40.50.11350">
    <property type="match status" value="1"/>
</dbReference>